<evidence type="ECO:0000313" key="5">
    <source>
        <dbReference type="EMBL" id="VDN39121.1"/>
    </source>
</evidence>
<dbReference type="AlphaFoldDB" id="A0A3P7P8M1"/>
<dbReference type="EMBL" id="UYRU01094613">
    <property type="protein sequence ID" value="VDN39121.1"/>
    <property type="molecule type" value="Genomic_DNA"/>
</dbReference>
<name>A0A3P7P8M1_DIBLA</name>
<dbReference type="Gene3D" id="1.10.287.660">
    <property type="entry name" value="Helix hairpin bin"/>
    <property type="match status" value="1"/>
</dbReference>
<keyword evidence="6" id="KW-1185">Reference proteome</keyword>
<reference evidence="5 6" key="1">
    <citation type="submission" date="2018-11" db="EMBL/GenBank/DDBJ databases">
        <authorList>
            <consortium name="Pathogen Informatics"/>
        </authorList>
    </citation>
    <scope>NUCLEOTIDE SEQUENCE [LARGE SCALE GENOMIC DNA]</scope>
</reference>
<dbReference type="Pfam" id="PF04420">
    <property type="entry name" value="CHD5"/>
    <property type="match status" value="1"/>
</dbReference>
<organism evidence="5 6">
    <name type="scientific">Dibothriocephalus latus</name>
    <name type="common">Fish tapeworm</name>
    <name type="synonym">Diphyllobothrium latum</name>
    <dbReference type="NCBI Taxonomy" id="60516"/>
    <lineage>
        <taxon>Eukaryota</taxon>
        <taxon>Metazoa</taxon>
        <taxon>Spiralia</taxon>
        <taxon>Lophotrochozoa</taxon>
        <taxon>Platyhelminthes</taxon>
        <taxon>Cestoda</taxon>
        <taxon>Eucestoda</taxon>
        <taxon>Diphyllobothriidea</taxon>
        <taxon>Diphyllobothriidae</taxon>
        <taxon>Dibothriocephalus</taxon>
    </lineage>
</organism>
<protein>
    <recommendedName>
        <fullName evidence="1">Guided entry of tail-anchored proteins factor 1</fullName>
    </recommendedName>
    <alternativeName>
        <fullName evidence="2">Tail-anchored protein insertion receptor WRB</fullName>
    </alternativeName>
    <alternativeName>
        <fullName evidence="3">Tryptophan-rich basic protein</fullName>
    </alternativeName>
</protein>
<dbReference type="OrthoDB" id="526653at2759"/>
<dbReference type="InterPro" id="IPR029012">
    <property type="entry name" value="Helix_hairpin_bin_sf"/>
</dbReference>
<gene>
    <name evidence="5" type="ORF">DILT_LOCUS17770</name>
</gene>
<proteinExistence type="predicted"/>
<keyword evidence="4" id="KW-0732">Signal</keyword>
<feature type="non-terminal residue" evidence="5">
    <location>
        <position position="77"/>
    </location>
</feature>
<evidence type="ECO:0000256" key="4">
    <source>
        <dbReference type="SAM" id="SignalP"/>
    </source>
</evidence>
<evidence type="ECO:0000256" key="1">
    <source>
        <dbReference type="ARBA" id="ARBA00017951"/>
    </source>
</evidence>
<dbReference type="Proteomes" id="UP000281553">
    <property type="component" value="Unassembled WGS sequence"/>
</dbReference>
<evidence type="ECO:0000313" key="6">
    <source>
        <dbReference type="Proteomes" id="UP000281553"/>
    </source>
</evidence>
<accession>A0A3P7P8M1</accession>
<dbReference type="InterPro" id="IPR028945">
    <property type="entry name" value="Get1"/>
</dbReference>
<evidence type="ECO:0000256" key="3">
    <source>
        <dbReference type="ARBA" id="ARBA00033006"/>
    </source>
</evidence>
<feature type="signal peptide" evidence="4">
    <location>
        <begin position="1"/>
        <end position="22"/>
    </location>
</feature>
<sequence>MGTLLPVVLPFLVNHLLPSARARRSAYNRTEREIRDIRHQMAGLNMVDNFAAYSKLERKLRNLKRQQMSWERYQMGT</sequence>
<dbReference type="GO" id="GO:0071816">
    <property type="term" value="P:tail-anchored membrane protein insertion into ER membrane"/>
    <property type="evidence" value="ECO:0007669"/>
    <property type="project" value="InterPro"/>
</dbReference>
<feature type="chain" id="PRO_5018336826" description="Guided entry of tail-anchored proteins factor 1" evidence="4">
    <location>
        <begin position="23"/>
        <end position="77"/>
    </location>
</feature>
<evidence type="ECO:0000256" key="2">
    <source>
        <dbReference type="ARBA" id="ARBA00032437"/>
    </source>
</evidence>